<dbReference type="PROSITE" id="PS00737">
    <property type="entry name" value="THIOLASE_2"/>
    <property type="match status" value="1"/>
</dbReference>
<name>A0A660L083_9ACTN</name>
<evidence type="ECO:0000256" key="6">
    <source>
        <dbReference type="PIRSR" id="PIRSR000429-1"/>
    </source>
</evidence>
<reference evidence="10 11" key="1">
    <citation type="submission" date="2018-10" db="EMBL/GenBank/DDBJ databases">
        <title>Genomic Encyclopedia of Archaeal and Bacterial Type Strains, Phase II (KMG-II): from individual species to whole genera.</title>
        <authorList>
            <person name="Goeker M."/>
        </authorList>
    </citation>
    <scope>NUCLEOTIDE SEQUENCE [LARGE SCALE GENOMIC DNA]</scope>
    <source>
        <strain evidence="10 11">DSM 14954</strain>
    </source>
</reference>
<feature type="domain" description="Thiolase C-terminal" evidence="9">
    <location>
        <begin position="286"/>
        <end position="406"/>
    </location>
</feature>
<evidence type="ECO:0000256" key="3">
    <source>
        <dbReference type="ARBA" id="ARBA00022679"/>
    </source>
</evidence>
<dbReference type="GO" id="GO:0003985">
    <property type="term" value="F:acetyl-CoA C-acetyltransferase activity"/>
    <property type="evidence" value="ECO:0007669"/>
    <property type="project" value="UniProtKB-EC"/>
</dbReference>
<dbReference type="EMBL" id="RBIL01000002">
    <property type="protein sequence ID" value="RKQ86848.1"/>
    <property type="molecule type" value="Genomic_DNA"/>
</dbReference>
<evidence type="ECO:0000313" key="10">
    <source>
        <dbReference type="EMBL" id="RKQ86848.1"/>
    </source>
</evidence>
<dbReference type="PANTHER" id="PTHR18919:SF107">
    <property type="entry name" value="ACETYL-COA ACETYLTRANSFERASE, CYTOSOLIC"/>
    <property type="match status" value="1"/>
</dbReference>
<feature type="active site" description="Proton acceptor" evidence="6">
    <location>
        <position position="394"/>
    </location>
</feature>
<protein>
    <recommendedName>
        <fullName evidence="5">Probable acetyl-CoA acetyltransferase</fullName>
        <ecNumber evidence="2">2.3.1.9</ecNumber>
    </recommendedName>
</protein>
<gene>
    <name evidence="10" type="ORF">C8N24_4863</name>
</gene>
<dbReference type="FunFam" id="3.40.47.10:FF:000010">
    <property type="entry name" value="Acetyl-CoA acetyltransferase (Thiolase)"/>
    <property type="match status" value="1"/>
</dbReference>
<dbReference type="PANTHER" id="PTHR18919">
    <property type="entry name" value="ACETYL-COA C-ACYLTRANSFERASE"/>
    <property type="match status" value="1"/>
</dbReference>
<dbReference type="PIRSF" id="PIRSF000429">
    <property type="entry name" value="Ac-CoA_Ac_transf"/>
    <property type="match status" value="1"/>
</dbReference>
<comment type="caution">
    <text evidence="10">The sequence shown here is derived from an EMBL/GenBank/DDBJ whole genome shotgun (WGS) entry which is preliminary data.</text>
</comment>
<keyword evidence="3 7" id="KW-0808">Transferase</keyword>
<dbReference type="InterPro" id="IPR020613">
    <property type="entry name" value="Thiolase_CS"/>
</dbReference>
<evidence type="ECO:0000256" key="4">
    <source>
        <dbReference type="ARBA" id="ARBA00023315"/>
    </source>
</evidence>
<evidence type="ECO:0000256" key="1">
    <source>
        <dbReference type="ARBA" id="ARBA00010982"/>
    </source>
</evidence>
<dbReference type="InterPro" id="IPR016039">
    <property type="entry name" value="Thiolase-like"/>
</dbReference>
<dbReference type="PROSITE" id="PS00099">
    <property type="entry name" value="THIOLASE_3"/>
    <property type="match status" value="1"/>
</dbReference>
<dbReference type="EC" id="2.3.1.9" evidence="2"/>
<dbReference type="Proteomes" id="UP000278962">
    <property type="component" value="Unassembled WGS sequence"/>
</dbReference>
<dbReference type="Gene3D" id="3.40.47.10">
    <property type="match status" value="2"/>
</dbReference>
<evidence type="ECO:0000256" key="7">
    <source>
        <dbReference type="RuleBase" id="RU003557"/>
    </source>
</evidence>
<sequence>MGQRRAARDALSVPRMDQPVIVSALRTPVGTFGGAFKDIPAPALAAHAMRAALEQVDLPPDAVDEVLLGCVLQAGLGQNPARQAAMAAGIPQEVPATTINMLCGSGLKATALAAQIIRAGDADVVVAGGMENMSRAPYLAPTARFGARMGDAVLIDSMVSDGLTDAFHEVHMGVTAENVADQFGITRDEQDAFAAGSQRKAEQALAEGVFRDEIVPIEIVERHGIRVVDTDEAPRPGTTMDVLARLRTAFRPDGGTVTAGNASGLNDGAAVVVVMSARKAVQLGLEPLGTVESHASVGVDPAVMGIGPVPAVRMALAKAGVDLADVDVFELNEAFAAQSLAVIRELGLDPERVNPHGGAIALGHPIGASGGRILVSLLHQMRRTNAERGVAALCVGGGQGQAAVIRNGVHAIPGRTAADAARLRLAAQPGLDVGRPAVSLTVDS</sequence>
<proteinExistence type="inferred from homology"/>
<keyword evidence="4 7" id="KW-0012">Acyltransferase</keyword>
<evidence type="ECO:0000256" key="2">
    <source>
        <dbReference type="ARBA" id="ARBA00012705"/>
    </source>
</evidence>
<organism evidence="10 11">
    <name type="scientific">Solirubrobacter pauli</name>
    <dbReference type="NCBI Taxonomy" id="166793"/>
    <lineage>
        <taxon>Bacteria</taxon>
        <taxon>Bacillati</taxon>
        <taxon>Actinomycetota</taxon>
        <taxon>Thermoleophilia</taxon>
        <taxon>Solirubrobacterales</taxon>
        <taxon>Solirubrobacteraceae</taxon>
        <taxon>Solirubrobacter</taxon>
    </lineage>
</organism>
<evidence type="ECO:0000256" key="5">
    <source>
        <dbReference type="ARBA" id="ARBA00040529"/>
    </source>
</evidence>
<feature type="active site" description="Acyl-thioester intermediate" evidence="6">
    <location>
        <position position="103"/>
    </location>
</feature>
<dbReference type="CDD" id="cd00751">
    <property type="entry name" value="thiolase"/>
    <property type="match status" value="1"/>
</dbReference>
<evidence type="ECO:0000313" key="11">
    <source>
        <dbReference type="Proteomes" id="UP000278962"/>
    </source>
</evidence>
<dbReference type="SUPFAM" id="SSF53901">
    <property type="entry name" value="Thiolase-like"/>
    <property type="match status" value="2"/>
</dbReference>
<comment type="similarity">
    <text evidence="1 7">Belongs to the thiolase-like superfamily. Thiolase family.</text>
</comment>
<accession>A0A660L083</accession>
<evidence type="ECO:0000259" key="8">
    <source>
        <dbReference type="Pfam" id="PF00108"/>
    </source>
</evidence>
<feature type="domain" description="Thiolase N-terminal" evidence="8">
    <location>
        <begin position="20"/>
        <end position="277"/>
    </location>
</feature>
<keyword evidence="11" id="KW-1185">Reference proteome</keyword>
<dbReference type="InterPro" id="IPR020616">
    <property type="entry name" value="Thiolase_N"/>
</dbReference>
<dbReference type="InterPro" id="IPR020617">
    <property type="entry name" value="Thiolase_C"/>
</dbReference>
<dbReference type="Pfam" id="PF00108">
    <property type="entry name" value="Thiolase_N"/>
    <property type="match status" value="1"/>
</dbReference>
<dbReference type="InterPro" id="IPR020610">
    <property type="entry name" value="Thiolase_AS"/>
</dbReference>
<dbReference type="AlphaFoldDB" id="A0A660L083"/>
<dbReference type="Pfam" id="PF02803">
    <property type="entry name" value="Thiolase_C"/>
    <property type="match status" value="1"/>
</dbReference>
<dbReference type="InterPro" id="IPR002155">
    <property type="entry name" value="Thiolase"/>
</dbReference>
<evidence type="ECO:0000259" key="9">
    <source>
        <dbReference type="Pfam" id="PF02803"/>
    </source>
</evidence>
<feature type="active site" description="Proton acceptor" evidence="6">
    <location>
        <position position="364"/>
    </location>
</feature>
<dbReference type="NCBIfam" id="TIGR01930">
    <property type="entry name" value="AcCoA-C-Actrans"/>
    <property type="match status" value="1"/>
</dbReference>